<dbReference type="OrthoDB" id="1203279at2"/>
<proteinExistence type="predicted"/>
<feature type="signal peptide" evidence="1">
    <location>
        <begin position="1"/>
        <end position="21"/>
    </location>
</feature>
<gene>
    <name evidence="2" type="ORF">PI23P_03157</name>
</gene>
<sequence length="86" mass="9364">MKKLILSLVFVLATGTTLMNANSNDELFINLMKVTEVLEQNNCSDCVADLRAGALAMAEDHDDRGAGGELMELYGNFYTACRAARC</sequence>
<name>A4BWW8_9FLAO</name>
<dbReference type="EMBL" id="AAOG01000001">
    <property type="protein sequence ID" value="EAR13459.1"/>
    <property type="molecule type" value="Genomic_DNA"/>
</dbReference>
<reference evidence="2 3" key="1">
    <citation type="submission" date="2006-02" db="EMBL/GenBank/DDBJ databases">
        <authorList>
            <person name="Murray A."/>
            <person name="Staley J."/>
            <person name="Ferriera S."/>
            <person name="Johnson J."/>
            <person name="Kravitz S."/>
            <person name="Halpern A."/>
            <person name="Remington K."/>
            <person name="Beeson K."/>
            <person name="Tran B."/>
            <person name="Rogers Y.-H."/>
            <person name="Friedman R."/>
            <person name="Venter J.C."/>
        </authorList>
    </citation>
    <scope>NUCLEOTIDE SEQUENCE [LARGE SCALE GENOMIC DNA]</scope>
    <source>
        <strain evidence="2 3">23-P</strain>
    </source>
</reference>
<dbReference type="AlphaFoldDB" id="A4BWW8"/>
<protein>
    <submittedName>
        <fullName evidence="2">Uncharacterized protein</fullName>
    </submittedName>
</protein>
<evidence type="ECO:0000313" key="3">
    <source>
        <dbReference type="Proteomes" id="UP000003053"/>
    </source>
</evidence>
<keyword evidence="3" id="KW-1185">Reference proteome</keyword>
<dbReference type="HOGENOM" id="CLU_2495220_0_0_10"/>
<keyword evidence="1" id="KW-0732">Signal</keyword>
<dbReference type="STRING" id="313594.PI23P_03157"/>
<comment type="caution">
    <text evidence="2">The sequence shown here is derived from an EMBL/GenBank/DDBJ whole genome shotgun (WGS) entry which is preliminary data.</text>
</comment>
<organism evidence="2 3">
    <name type="scientific">Polaribacter irgensii 23-P</name>
    <dbReference type="NCBI Taxonomy" id="313594"/>
    <lineage>
        <taxon>Bacteria</taxon>
        <taxon>Pseudomonadati</taxon>
        <taxon>Bacteroidota</taxon>
        <taxon>Flavobacteriia</taxon>
        <taxon>Flavobacteriales</taxon>
        <taxon>Flavobacteriaceae</taxon>
    </lineage>
</organism>
<evidence type="ECO:0000313" key="2">
    <source>
        <dbReference type="EMBL" id="EAR13459.1"/>
    </source>
</evidence>
<feature type="chain" id="PRO_5002666882" evidence="1">
    <location>
        <begin position="22"/>
        <end position="86"/>
    </location>
</feature>
<accession>A4BWW8</accession>
<evidence type="ECO:0000256" key="1">
    <source>
        <dbReference type="SAM" id="SignalP"/>
    </source>
</evidence>
<dbReference type="Proteomes" id="UP000003053">
    <property type="component" value="Unassembled WGS sequence"/>
</dbReference>
<dbReference type="RefSeq" id="WP_004569257.1">
    <property type="nucleotide sequence ID" value="NZ_CH724148.1"/>
</dbReference>